<evidence type="ECO:0000313" key="7">
    <source>
        <dbReference type="MGI" id="MGI:1913917"/>
    </source>
</evidence>
<comment type="subcellular location">
    <subcellularLocation>
        <location evidence="1">Cytoplasm</location>
    </subcellularLocation>
</comment>
<organism evidence="6 8">
    <name type="scientific">Mus musculus</name>
    <name type="common">Mouse</name>
    <dbReference type="NCBI Taxonomy" id="10090"/>
    <lineage>
        <taxon>Eukaryota</taxon>
        <taxon>Metazoa</taxon>
        <taxon>Chordata</taxon>
        <taxon>Craniata</taxon>
        <taxon>Vertebrata</taxon>
        <taxon>Euteleostomi</taxon>
        <taxon>Mammalia</taxon>
        <taxon>Eutheria</taxon>
        <taxon>Euarchontoglires</taxon>
        <taxon>Glires</taxon>
        <taxon>Rodentia</taxon>
        <taxon>Myomorpha</taxon>
        <taxon>Muroidea</taxon>
        <taxon>Muridae</taxon>
        <taxon>Murinae</taxon>
        <taxon>Mus</taxon>
        <taxon>Mus</taxon>
    </lineage>
</organism>
<proteinExistence type="evidence at protein level"/>
<keyword evidence="2" id="KW-0963">Cytoplasm</keyword>
<dbReference type="Proteomes" id="UP000000589">
    <property type="component" value="Chromosome 16"/>
</dbReference>
<evidence type="ECO:0007829" key="9">
    <source>
        <dbReference type="PeptideAtlas" id="A0A384DV63"/>
    </source>
</evidence>
<dbReference type="AlphaFoldDB" id="A0A384DV63"/>
<sequence>MAAGCEGIAPPTLGERTVGEEGEPVKPFTPEKAKEIIMSLQQPAIFCNMVFDWPSRHWTAKHLSKVLEGKQIRFRMGLRGTGTVPQYETECSYVDATLEEFLTWNCDQSSISGPFKDYEHSKFWAYADYKYFVTLFEDKTDVFQEVVWSDFGFPGRNGQESTLWIGSFGAHTPCHLDSYGCNLVFQVQGREQRSLLKHRGFTAALWMLTGARKPGSGKDGISFLLKIRLSFIQPEFLTKSLVCSVKSMLSTLI</sequence>
<dbReference type="SUPFAM" id="SSF51197">
    <property type="entry name" value="Clavaminate synthase-like"/>
    <property type="match status" value="1"/>
</dbReference>
<dbReference type="ExpressionAtlas" id="A0A384DV63">
    <property type="expression patterns" value="baseline and differential"/>
</dbReference>
<dbReference type="Bgee" id="ENSMUSG00000022849">
    <property type="expression patterns" value="Expressed in ectoplacental cone and 130 other cell types or tissues"/>
</dbReference>
<dbReference type="PANTHER" id="PTHR12461:SF43">
    <property type="entry name" value="HSPB1-ASSOCIATED PROTEIN 1"/>
    <property type="match status" value="1"/>
</dbReference>
<evidence type="ECO:0000256" key="4">
    <source>
        <dbReference type="SAM" id="MobiDB-lite"/>
    </source>
</evidence>
<dbReference type="PANTHER" id="PTHR12461">
    <property type="entry name" value="HYPOXIA-INDUCIBLE FACTOR 1 ALPHA INHIBITOR-RELATED"/>
    <property type="match status" value="1"/>
</dbReference>
<evidence type="ECO:0000256" key="2">
    <source>
        <dbReference type="ARBA" id="ARBA00022490"/>
    </source>
</evidence>
<dbReference type="Antibodypedia" id="16790">
    <property type="antibodies" value="229 antibodies from 30 providers"/>
</dbReference>
<reference evidence="6 8" key="3">
    <citation type="journal article" date="2011" name="PLoS Biol.">
        <title>Modernizing reference genome assemblies.</title>
        <authorList>
            <person name="Church D.M."/>
            <person name="Schneider V.A."/>
            <person name="Graves T."/>
            <person name="Auger K."/>
            <person name="Cunningham F."/>
            <person name="Bouk N."/>
            <person name="Chen H.C."/>
            <person name="Agarwala R."/>
            <person name="McLaren W.M."/>
            <person name="Ritchie G.R."/>
            <person name="Albracht D."/>
            <person name="Kremitzki M."/>
            <person name="Rock S."/>
            <person name="Kotkiewicz H."/>
            <person name="Kremitzki C."/>
            <person name="Wollam A."/>
            <person name="Trani L."/>
            <person name="Fulton L."/>
            <person name="Fulton R."/>
            <person name="Matthews L."/>
            <person name="Whitehead S."/>
            <person name="Chow W."/>
            <person name="Torrance J."/>
            <person name="Dunn M."/>
            <person name="Harden G."/>
            <person name="Threadgold G."/>
            <person name="Wood J."/>
            <person name="Collins J."/>
            <person name="Heath P."/>
            <person name="Griffiths G."/>
            <person name="Pelan S."/>
            <person name="Grafham D."/>
            <person name="Eichler E.E."/>
            <person name="Weinstock G."/>
            <person name="Mardis E.R."/>
            <person name="Wilson R.K."/>
            <person name="Howe K."/>
            <person name="Flicek P."/>
            <person name="Hubbard T."/>
        </authorList>
    </citation>
    <scope>NUCLEOTIDE SEQUENCE [LARGE SCALE GENOMIC DNA]</scope>
    <source>
        <strain evidence="6 8">C57BL/6J</strain>
    </source>
</reference>
<reference evidence="6" key="4">
    <citation type="submission" date="2025-08" db="UniProtKB">
        <authorList>
            <consortium name="Ensembl"/>
        </authorList>
    </citation>
    <scope>IDENTIFICATION</scope>
    <source>
        <strain evidence="6">C57BL/6J</strain>
    </source>
</reference>
<evidence type="ECO:0007829" key="11">
    <source>
        <dbReference type="PubMed" id="21183079"/>
    </source>
</evidence>
<reference evidence="11" key="2">
    <citation type="journal article" date="2010" name="Cell">
        <title>A tissue-specific atlas of mouse protein phosphorylation and expression.</title>
        <authorList>
            <person name="Huttlin E.L."/>
            <person name="Jedrychowski M.P."/>
            <person name="Elias J.E."/>
            <person name="Goswami T."/>
            <person name="Rad R."/>
            <person name="Beausoleil S.A."/>
            <person name="Villen J."/>
            <person name="Haas W."/>
            <person name="Sowa M.E."/>
            <person name="Gygi S.P."/>
        </authorList>
    </citation>
    <scope>IDENTIFICATION BY MASS SPECTROMETRY [LARGE SCALE ANALYSIS]</scope>
</reference>
<evidence type="ECO:0000313" key="8">
    <source>
        <dbReference type="Proteomes" id="UP000000589"/>
    </source>
</evidence>
<reference evidence="6 8" key="1">
    <citation type="journal article" date="2009" name="PLoS Biol.">
        <title>Lineage-specific biology revealed by a finished genome assembly of the mouse.</title>
        <authorList>
            <consortium name="Mouse Genome Sequencing Consortium"/>
            <person name="Church D.M."/>
            <person name="Goodstadt L."/>
            <person name="Hillier L.W."/>
            <person name="Zody M.C."/>
            <person name="Goldstein S."/>
            <person name="She X."/>
            <person name="Bult C.J."/>
            <person name="Agarwala R."/>
            <person name="Cherry J.L."/>
            <person name="DiCuccio M."/>
            <person name="Hlavina W."/>
            <person name="Kapustin Y."/>
            <person name="Meric P."/>
            <person name="Maglott D."/>
            <person name="Birtle Z."/>
            <person name="Marques A.C."/>
            <person name="Graves T."/>
            <person name="Zhou S."/>
            <person name="Teague B."/>
            <person name="Potamousis K."/>
            <person name="Churas C."/>
            <person name="Place M."/>
            <person name="Herschleb J."/>
            <person name="Runnheim R."/>
            <person name="Forrest D."/>
            <person name="Amos-Landgraf J."/>
            <person name="Schwartz D.C."/>
            <person name="Cheng Z."/>
            <person name="Lindblad-Toh K."/>
            <person name="Eichler E.E."/>
            <person name="Ponting C.P."/>
        </authorList>
    </citation>
    <scope>NUCLEOTIDE SEQUENCE [LARGE SCALE GENOMIC DNA]</scope>
    <source>
        <strain evidence="6 8">C57BL/6J</strain>
    </source>
</reference>
<dbReference type="VEuPathDB" id="HostDB:ENSMUSG00000022849"/>
<evidence type="ECO:0000259" key="5">
    <source>
        <dbReference type="PROSITE" id="PS51184"/>
    </source>
</evidence>
<keyword evidence="8" id="KW-1185">Reference proteome</keyword>
<dbReference type="Pfam" id="PF13621">
    <property type="entry name" value="Cupin_8"/>
    <property type="match status" value="1"/>
</dbReference>
<name>A0A384DV63_MOUSE</name>
<feature type="region of interest" description="Disordered" evidence="4">
    <location>
        <begin position="1"/>
        <end position="26"/>
    </location>
</feature>
<evidence type="ECO:0000256" key="1">
    <source>
        <dbReference type="ARBA" id="ARBA00004496"/>
    </source>
</evidence>
<dbReference type="GeneTree" id="ENSGT00940000159893"/>
<dbReference type="InterPro" id="IPR041667">
    <property type="entry name" value="Cupin_8"/>
</dbReference>
<dbReference type="MGI" id="MGI:1913917">
    <property type="gene designation" value="Hspbap1"/>
</dbReference>
<accession>A0A384DV63</accession>
<dbReference type="GO" id="GO:0005737">
    <property type="term" value="C:cytoplasm"/>
    <property type="evidence" value="ECO:0007669"/>
    <property type="project" value="UniProtKB-SubCell"/>
</dbReference>
<reference evidence="6" key="5">
    <citation type="submission" date="2025-09" db="UniProtKB">
        <authorList>
            <consortium name="Ensembl"/>
        </authorList>
    </citation>
    <scope>IDENTIFICATION</scope>
    <source>
        <strain evidence="6">C57BL/6J</strain>
    </source>
</reference>
<dbReference type="FunFam" id="2.60.120.650:FF:000018">
    <property type="entry name" value="HSPB1-associated protein 1 homolog"/>
    <property type="match status" value="1"/>
</dbReference>
<protein>
    <submittedName>
        <fullName evidence="6">Hspb associated protein 1</fullName>
    </submittedName>
</protein>
<dbReference type="PROSITE" id="PS51184">
    <property type="entry name" value="JMJC"/>
    <property type="match status" value="1"/>
</dbReference>
<feature type="domain" description="JmjC" evidence="5">
    <location>
        <begin position="124"/>
        <end position="253"/>
    </location>
</feature>
<keyword evidence="9 10" id="KW-1267">Proteomics identification</keyword>
<evidence type="ECO:0007829" key="10">
    <source>
        <dbReference type="ProteomicsDB" id="A0A384DV63"/>
    </source>
</evidence>
<dbReference type="AGR" id="MGI:1913917"/>
<dbReference type="InterPro" id="IPR003347">
    <property type="entry name" value="JmjC_dom"/>
</dbReference>
<dbReference type="Ensembl" id="ENSMUST00000023555.6">
    <property type="protein sequence ID" value="ENSMUSP00000023555.6"/>
    <property type="gene ID" value="ENSMUSG00000022849.6"/>
</dbReference>
<comment type="function">
    <text evidence="3">May play a role in cellular stress response.</text>
</comment>
<evidence type="ECO:0000313" key="6">
    <source>
        <dbReference type="Ensembl" id="ENSMUSP00000023555.6"/>
    </source>
</evidence>
<evidence type="ECO:0000256" key="3">
    <source>
        <dbReference type="ARBA" id="ARBA00037342"/>
    </source>
</evidence>
<dbReference type="Gene3D" id="2.60.120.650">
    <property type="entry name" value="Cupin"/>
    <property type="match status" value="1"/>
</dbReference>
<gene>
    <name evidence="6 7" type="primary">Hspbap1</name>
</gene>